<dbReference type="InterPro" id="IPR015943">
    <property type="entry name" value="WD40/YVTN_repeat-like_dom_sf"/>
</dbReference>
<dbReference type="PANTHER" id="PTHR21573:SF0">
    <property type="entry name" value="ER MEMBRANE PROTEIN COMPLEX SUBUNIT 1"/>
    <property type="match status" value="1"/>
</dbReference>
<dbReference type="GO" id="GO:0034975">
    <property type="term" value="P:protein folding in endoplasmic reticulum"/>
    <property type="evidence" value="ECO:0007669"/>
    <property type="project" value="TreeGrafter"/>
</dbReference>
<evidence type="ECO:0000313" key="15">
    <source>
        <dbReference type="Proteomes" id="UP000278807"/>
    </source>
</evidence>
<dbReference type="Pfam" id="PF25293">
    <property type="entry name" value="Beta-prop_EMC1_N"/>
    <property type="match status" value="1"/>
</dbReference>
<reference evidence="16" key="1">
    <citation type="submission" date="2017-02" db="UniProtKB">
        <authorList>
            <consortium name="WormBaseParasite"/>
        </authorList>
    </citation>
    <scope>IDENTIFICATION</scope>
</reference>
<evidence type="ECO:0000256" key="8">
    <source>
        <dbReference type="ARBA" id="ARBA00022989"/>
    </source>
</evidence>
<organism evidence="16">
    <name type="scientific">Rodentolepis nana</name>
    <name type="common">Dwarf tapeworm</name>
    <name type="synonym">Hymenolepis nana</name>
    <dbReference type="NCBI Taxonomy" id="102285"/>
    <lineage>
        <taxon>Eukaryota</taxon>
        <taxon>Metazoa</taxon>
        <taxon>Spiralia</taxon>
        <taxon>Lophotrochozoa</taxon>
        <taxon>Platyhelminthes</taxon>
        <taxon>Cestoda</taxon>
        <taxon>Eucestoda</taxon>
        <taxon>Cyclophyllidea</taxon>
        <taxon>Hymenolepididae</taxon>
        <taxon>Rodentolepis</taxon>
    </lineage>
</organism>
<evidence type="ECO:0000256" key="2">
    <source>
        <dbReference type="ARBA" id="ARBA00007904"/>
    </source>
</evidence>
<dbReference type="Proteomes" id="UP000278807">
    <property type="component" value="Unassembled WGS sequence"/>
</dbReference>
<evidence type="ECO:0000313" key="14">
    <source>
        <dbReference type="EMBL" id="VDO00169.1"/>
    </source>
</evidence>
<dbReference type="WBParaSite" id="HNAJ_0000431101-mRNA-1">
    <property type="protein sequence ID" value="HNAJ_0000431101-mRNA-1"/>
    <property type="gene ID" value="HNAJ_0000431101"/>
</dbReference>
<evidence type="ECO:0000256" key="3">
    <source>
        <dbReference type="ARBA" id="ARBA00011276"/>
    </source>
</evidence>
<feature type="transmembrane region" description="Helical" evidence="11">
    <location>
        <begin position="959"/>
        <end position="980"/>
    </location>
</feature>
<comment type="subcellular location">
    <subcellularLocation>
        <location evidence="1">Endoplasmic reticulum membrane</location>
        <topology evidence="1">Single-pass type I membrane protein</topology>
    </subcellularLocation>
</comment>
<dbReference type="EMBL" id="UZAE01002942">
    <property type="protein sequence ID" value="VDO00169.1"/>
    <property type="molecule type" value="Genomic_DNA"/>
</dbReference>
<keyword evidence="10" id="KW-0325">Glycoprotein</keyword>
<dbReference type="PANTHER" id="PTHR21573">
    <property type="entry name" value="ER MEMBRANE PROTEIN COMPLEX SUBUNIT 1"/>
    <property type="match status" value="1"/>
</dbReference>
<keyword evidence="8 11" id="KW-1133">Transmembrane helix</keyword>
<gene>
    <name evidence="14" type="ORF">HNAJ_LOCUS4309</name>
</gene>
<dbReference type="OrthoDB" id="28092at2759"/>
<sequence length="990" mass="109109">MIALNCNFLINNRRRQYIGNVVHHICQPYPHIYVTSDSHVLGAIASQNGSLIWRHALEENARFMSTALCSKYLFTLSTRSNPLLRAWNPKSGQLHAEIHIKSDSSEGNLVCDMEKNAVFVVLTDKIVKVDTNRLIKSDEKSFPGQHSKLIASKTQDGILNILLSSSLPTNSLSLIKYNTESSAEGENDLSAISFHTPSNVQFNKCIFTKSVLICTGVDSPKLFSVDMKGSSVFSSIDLQSHPLDISEPVDGKIFVKYPLEIVQVFTVDMATNTVRSEYSLEGVSAFAVNGDRLICVEQLFDKPFENLQITSFDIRSGSKISALFPAFLNLSSNHGAVKGIDVLPGERGGLLVFTEDRAVQLISKEGEEVWIREESLADIVSVEMIDLSVSPQEATMQEEFGQSDASVIELFVNRIRSQFHQLVPALKSWGTVKTSSSSFDNANDFTPLIRDDYNLHKMLVIVTSVGKIFGIESFRGRVMWEYYIPGTRIPVNSSSQHLFAQRSTGHFPLTPVISVLLEDSSSHSILLYLDPILGVPLNAMTLKPAVDEKEAVVKLGSRVKIAALVPSSPVAELAFGTGDGEAANHVQALCVMMEDLKVQFMPPALANVKPQDLLPENGLFLYTLTSRPAGVTGYKVVASGSGITTKQIWHMHLSSDDCPQRILRAAAHPSNEHVHSIGRILGDRNVMYKYINPNLLAVMTEGVSAVKGLPTISLYLIDTVVGQIIHSVVHRKAAEPTSLVVSENWVLYSVYNQRSLRTEFTVMELFEPKQTTDNLVPSPWEIMISSLLPSTGSAFFDKSDKHNHFSSFSRAAHSAHGGKNEGVLIPDLLQRVFILASPLRSGALAVSLTERGITAKSLLFGLEAGNILELPKSLLDPRRTLDHTPQLQEEGLEAYAPELPMSTLAIISYNQTLERIKRIHTAPSGLESTSLVFAHGLDLFFTRIAPSKTYDMLRDDFDYLFIATIVIGMAVASIVARSFAARKELAKAWR</sequence>
<dbReference type="SUPFAM" id="SSF50998">
    <property type="entry name" value="Quinoprotein alcohol dehydrogenase-like"/>
    <property type="match status" value="1"/>
</dbReference>
<dbReference type="InterPro" id="IPR011047">
    <property type="entry name" value="Quinoprotein_ADH-like_sf"/>
</dbReference>
<feature type="domain" description="EMC1 first beta-propeller" evidence="13">
    <location>
        <begin position="14"/>
        <end position="374"/>
    </location>
</feature>
<keyword evidence="15" id="KW-1185">Reference proteome</keyword>
<evidence type="ECO:0000256" key="7">
    <source>
        <dbReference type="ARBA" id="ARBA00022824"/>
    </source>
</evidence>
<evidence type="ECO:0000256" key="4">
    <source>
        <dbReference type="ARBA" id="ARBA00020824"/>
    </source>
</evidence>
<dbReference type="InterPro" id="IPR011678">
    <property type="entry name" value="EMC1_C"/>
</dbReference>
<evidence type="ECO:0000313" key="16">
    <source>
        <dbReference type="WBParaSite" id="HNAJ_0000431101-mRNA-1"/>
    </source>
</evidence>
<comment type="subunit">
    <text evidence="3">Component of the ER membrane protein complex (EMC).</text>
</comment>
<protein>
    <recommendedName>
        <fullName evidence="4">ER membrane protein complex subunit 1</fullName>
    </recommendedName>
</protein>
<evidence type="ECO:0000256" key="10">
    <source>
        <dbReference type="ARBA" id="ARBA00023180"/>
    </source>
</evidence>
<dbReference type="Gene3D" id="2.130.10.10">
    <property type="entry name" value="YVTN repeat-like/Quinoprotein amine dehydrogenase"/>
    <property type="match status" value="1"/>
</dbReference>
<reference evidence="14 15" key="2">
    <citation type="submission" date="2018-11" db="EMBL/GenBank/DDBJ databases">
        <authorList>
            <consortium name="Pathogen Informatics"/>
        </authorList>
    </citation>
    <scope>NUCLEOTIDE SEQUENCE [LARGE SCALE GENOMIC DNA]</scope>
</reference>
<evidence type="ECO:0000256" key="1">
    <source>
        <dbReference type="ARBA" id="ARBA00004115"/>
    </source>
</evidence>
<dbReference type="InterPro" id="IPR058545">
    <property type="entry name" value="Beta-prop_EMC1_1st"/>
</dbReference>
<dbReference type="InterPro" id="IPR026895">
    <property type="entry name" value="EMC1"/>
</dbReference>
<dbReference type="Pfam" id="PF07774">
    <property type="entry name" value="EMC1_C"/>
    <property type="match status" value="1"/>
</dbReference>
<keyword evidence="9 11" id="KW-0472">Membrane</keyword>
<dbReference type="GO" id="GO:0072546">
    <property type="term" value="C:EMC complex"/>
    <property type="evidence" value="ECO:0007669"/>
    <property type="project" value="InterPro"/>
</dbReference>
<evidence type="ECO:0000256" key="5">
    <source>
        <dbReference type="ARBA" id="ARBA00022692"/>
    </source>
</evidence>
<accession>A0A0R3TB72</accession>
<keyword evidence="5 11" id="KW-0812">Transmembrane</keyword>
<keyword evidence="6" id="KW-0732">Signal</keyword>
<evidence type="ECO:0000259" key="12">
    <source>
        <dbReference type="Pfam" id="PF07774"/>
    </source>
</evidence>
<dbReference type="STRING" id="102285.A0A0R3TB72"/>
<keyword evidence="7" id="KW-0256">Endoplasmic reticulum</keyword>
<evidence type="ECO:0000259" key="13">
    <source>
        <dbReference type="Pfam" id="PF25293"/>
    </source>
</evidence>
<evidence type="ECO:0000256" key="11">
    <source>
        <dbReference type="SAM" id="Phobius"/>
    </source>
</evidence>
<comment type="similarity">
    <text evidence="2">Belongs to the EMC1 family.</text>
</comment>
<feature type="domain" description="ER membrane protein complex subunit 1 C-terminal" evidence="12">
    <location>
        <begin position="742"/>
        <end position="989"/>
    </location>
</feature>
<dbReference type="AlphaFoldDB" id="A0A0R3TB72"/>
<evidence type="ECO:0000256" key="6">
    <source>
        <dbReference type="ARBA" id="ARBA00022729"/>
    </source>
</evidence>
<name>A0A0R3TB72_RODNA</name>
<proteinExistence type="inferred from homology"/>
<evidence type="ECO:0000256" key="9">
    <source>
        <dbReference type="ARBA" id="ARBA00023136"/>
    </source>
</evidence>